<dbReference type="OrthoDB" id="10644759at2759"/>
<reference evidence="2 3" key="1">
    <citation type="journal article" date="2019" name="Sci. Rep.">
        <title>Nanopore sequencing improves the draft genome of the human pathogenic amoeba Naegleria fowleri.</title>
        <authorList>
            <person name="Liechti N."/>
            <person name="Schurch N."/>
            <person name="Bruggmann R."/>
            <person name="Wittwer M."/>
        </authorList>
    </citation>
    <scope>NUCLEOTIDE SEQUENCE [LARGE SCALE GENOMIC DNA]</scope>
    <source>
        <strain evidence="2 3">ATCC 30894</strain>
    </source>
</reference>
<protein>
    <submittedName>
        <fullName evidence="2">Uncharacterized protein</fullName>
    </submittedName>
</protein>
<gene>
    <name evidence="2" type="ORF">FDP41_003214</name>
</gene>
<comment type="caution">
    <text evidence="2">The sequence shown here is derived from an EMBL/GenBank/DDBJ whole genome shotgun (WGS) entry which is preliminary data.</text>
</comment>
<sequence length="190" mass="21619">MSSTNFHSITSQEPTSSSCRKNQKTKQETRKTCHGIQKPSYTSPLTFVPYQFKKSQRNHSPCIFAVFRRARKITTQPYEQVLLDVMVMKEEHSIQTRSPPPCHIQPLSNTTRSINAHLASNEQQLPNELLSRAFTCQMHSEDSLTSVSSNNHSNNHDGNHSASCPDLYDSSANKKKVIRTRMLSMQELLN</sequence>
<name>A0A6A5BT38_NAEFO</name>
<dbReference type="VEuPathDB" id="AmoebaDB:NfTy_059730"/>
<accession>A0A6A5BT38</accession>
<dbReference type="EMBL" id="VFQX01000033">
    <property type="protein sequence ID" value="KAF0977892.1"/>
    <property type="molecule type" value="Genomic_DNA"/>
</dbReference>
<dbReference type="GeneID" id="68110432"/>
<organism evidence="2 3">
    <name type="scientific">Naegleria fowleri</name>
    <name type="common">Brain eating amoeba</name>
    <dbReference type="NCBI Taxonomy" id="5763"/>
    <lineage>
        <taxon>Eukaryota</taxon>
        <taxon>Discoba</taxon>
        <taxon>Heterolobosea</taxon>
        <taxon>Tetramitia</taxon>
        <taxon>Eutetramitia</taxon>
        <taxon>Vahlkampfiidae</taxon>
        <taxon>Naegleria</taxon>
    </lineage>
</organism>
<feature type="region of interest" description="Disordered" evidence="1">
    <location>
        <begin position="1"/>
        <end position="37"/>
    </location>
</feature>
<feature type="region of interest" description="Disordered" evidence="1">
    <location>
        <begin position="142"/>
        <end position="169"/>
    </location>
</feature>
<feature type="compositionally biased region" description="Polar residues" evidence="1">
    <location>
        <begin position="1"/>
        <end position="20"/>
    </location>
</feature>
<dbReference type="VEuPathDB" id="AmoebaDB:NF0115580"/>
<evidence type="ECO:0000313" key="2">
    <source>
        <dbReference type="EMBL" id="KAF0977892.1"/>
    </source>
</evidence>
<dbReference type="VEuPathDB" id="AmoebaDB:FDP41_003214"/>
<dbReference type="RefSeq" id="XP_044562605.1">
    <property type="nucleotide sequence ID" value="XM_044706494.1"/>
</dbReference>
<feature type="compositionally biased region" description="Low complexity" evidence="1">
    <location>
        <begin position="143"/>
        <end position="153"/>
    </location>
</feature>
<proteinExistence type="predicted"/>
<dbReference type="AlphaFoldDB" id="A0A6A5BT38"/>
<keyword evidence="3" id="KW-1185">Reference proteome</keyword>
<evidence type="ECO:0000256" key="1">
    <source>
        <dbReference type="SAM" id="MobiDB-lite"/>
    </source>
</evidence>
<evidence type="ECO:0000313" key="3">
    <source>
        <dbReference type="Proteomes" id="UP000444721"/>
    </source>
</evidence>
<dbReference type="Proteomes" id="UP000444721">
    <property type="component" value="Unassembled WGS sequence"/>
</dbReference>